<sequence>MLKNLPLKIILKLTEIFNNFLKFRLFPNCWQTGRVLPVLKPGKDPTHPVSYRPISLLPTLSKIGEKLILNRYLTHATKLRLPMPQQFGFTPQLPTTHQFLRVVEHINEGKNSNLATAAIFLYTAKDFYKVWIEGLSHKLIAYKFPQHIVEIIQS</sequence>
<dbReference type="InterPro" id="IPR000477">
    <property type="entry name" value="RT_dom"/>
</dbReference>
<dbReference type="GO" id="GO:0003964">
    <property type="term" value="F:RNA-directed DNA polymerase activity"/>
    <property type="evidence" value="ECO:0007669"/>
    <property type="project" value="UniProtKB-KW"/>
</dbReference>
<gene>
    <name evidence="2" type="primary">jockeypol_350</name>
    <name evidence="2" type="ORF">AVEN_168342_1</name>
</gene>
<accession>A0A4Y2MCC1</accession>
<dbReference type="PANTHER" id="PTHR19446">
    <property type="entry name" value="REVERSE TRANSCRIPTASES"/>
    <property type="match status" value="1"/>
</dbReference>
<name>A0A4Y2MCC1_ARAVE</name>
<organism evidence="2 3">
    <name type="scientific">Araneus ventricosus</name>
    <name type="common">Orbweaver spider</name>
    <name type="synonym">Epeira ventricosa</name>
    <dbReference type="NCBI Taxonomy" id="182803"/>
    <lineage>
        <taxon>Eukaryota</taxon>
        <taxon>Metazoa</taxon>
        <taxon>Ecdysozoa</taxon>
        <taxon>Arthropoda</taxon>
        <taxon>Chelicerata</taxon>
        <taxon>Arachnida</taxon>
        <taxon>Araneae</taxon>
        <taxon>Araneomorphae</taxon>
        <taxon>Entelegynae</taxon>
        <taxon>Araneoidea</taxon>
        <taxon>Araneidae</taxon>
        <taxon>Araneus</taxon>
    </lineage>
</organism>
<feature type="domain" description="Reverse transcriptase" evidence="1">
    <location>
        <begin position="42"/>
        <end position="151"/>
    </location>
</feature>
<evidence type="ECO:0000313" key="2">
    <source>
        <dbReference type="EMBL" id="GBN23337.1"/>
    </source>
</evidence>
<keyword evidence="2" id="KW-0695">RNA-directed DNA polymerase</keyword>
<reference evidence="2 3" key="1">
    <citation type="journal article" date="2019" name="Sci. Rep.">
        <title>Orb-weaving spider Araneus ventricosus genome elucidates the spidroin gene catalogue.</title>
        <authorList>
            <person name="Kono N."/>
            <person name="Nakamura H."/>
            <person name="Ohtoshi R."/>
            <person name="Moran D.A.P."/>
            <person name="Shinohara A."/>
            <person name="Yoshida Y."/>
            <person name="Fujiwara M."/>
            <person name="Mori M."/>
            <person name="Tomita M."/>
            <person name="Arakawa K."/>
        </authorList>
    </citation>
    <scope>NUCLEOTIDE SEQUENCE [LARGE SCALE GENOMIC DNA]</scope>
</reference>
<comment type="caution">
    <text evidence="2">The sequence shown here is derived from an EMBL/GenBank/DDBJ whole genome shotgun (WGS) entry which is preliminary data.</text>
</comment>
<dbReference type="OrthoDB" id="4842715at2759"/>
<keyword evidence="2" id="KW-0548">Nucleotidyltransferase</keyword>
<evidence type="ECO:0000313" key="3">
    <source>
        <dbReference type="Proteomes" id="UP000499080"/>
    </source>
</evidence>
<protein>
    <submittedName>
        <fullName evidence="2">RNA-directed DNA polymerase from mobile element jockey</fullName>
    </submittedName>
</protein>
<keyword evidence="2" id="KW-0808">Transferase</keyword>
<dbReference type="Proteomes" id="UP000499080">
    <property type="component" value="Unassembled WGS sequence"/>
</dbReference>
<dbReference type="Pfam" id="PF00078">
    <property type="entry name" value="RVT_1"/>
    <property type="match status" value="1"/>
</dbReference>
<evidence type="ECO:0000259" key="1">
    <source>
        <dbReference type="Pfam" id="PF00078"/>
    </source>
</evidence>
<dbReference type="EMBL" id="BGPR01006984">
    <property type="protein sequence ID" value="GBN23337.1"/>
    <property type="molecule type" value="Genomic_DNA"/>
</dbReference>
<keyword evidence="3" id="KW-1185">Reference proteome</keyword>
<proteinExistence type="predicted"/>
<dbReference type="AlphaFoldDB" id="A0A4Y2MCC1"/>